<dbReference type="InterPro" id="IPR000277">
    <property type="entry name" value="Cys/Met-Metab_PyrdxlP-dep_enz"/>
</dbReference>
<dbReference type="GO" id="GO:0004124">
    <property type="term" value="F:cysteine synthase activity"/>
    <property type="evidence" value="ECO:0000318"/>
    <property type="project" value="GO_Central"/>
</dbReference>
<dbReference type="VEuPathDB" id="AmoebaDB:DICPUDRAFT_83889"/>
<keyword evidence="6" id="KW-1185">Reference proteome</keyword>
<sequence length="366" mass="41643">MIENSEGRVIQEIKGNNIYCRSISPPQIEITEKYIDAHTISGHNIKKVKLYGKITVSGLRAIYLTFANLIKQENKGDNINIIISDELYCDTPKIIKSFNCPTTEINVCNPVSILQHFQALKNENPNRTNILFFESASNPNGNIFPFDILPKLKQLSKKLIVVVDNTWLTHVILNPFKFSDVEIVVNSCSKYYSAGKCISGMILSKNANFMYSLESMSKLMGYHVSVDYCKLLLANFGTMEDRIMASYKNTLELTKVLSNYKNITIRNSSNPNDSSHQLALTYYNKSKEDPNETIHPSIINVIVNKPIDHVKKQLEENNIITKTSFGSCHTKVCNFMKSLSPQYTQIRISVGYDKIDFKMFEFLNSN</sequence>
<gene>
    <name evidence="5" type="ORF">DICPUDRAFT_83889</name>
</gene>
<evidence type="ECO:0000313" key="6">
    <source>
        <dbReference type="Proteomes" id="UP000001064"/>
    </source>
</evidence>
<dbReference type="AlphaFoldDB" id="F1A0Y0"/>
<dbReference type="InterPro" id="IPR015424">
    <property type="entry name" value="PyrdxlP-dep_Trfase"/>
</dbReference>
<dbReference type="Pfam" id="PF01053">
    <property type="entry name" value="Cys_Met_Meta_PP"/>
    <property type="match status" value="1"/>
</dbReference>
<dbReference type="Proteomes" id="UP000001064">
    <property type="component" value="Unassembled WGS sequence"/>
</dbReference>
<dbReference type="RefSeq" id="XP_003293323.1">
    <property type="nucleotide sequence ID" value="XM_003293275.1"/>
</dbReference>
<comment type="cofactor">
    <cofactor evidence="1 4">
        <name>pyridoxal 5'-phosphate</name>
        <dbReference type="ChEBI" id="CHEBI:597326"/>
    </cofactor>
</comment>
<dbReference type="InParanoid" id="F1A0Y0"/>
<evidence type="ECO:0000256" key="3">
    <source>
        <dbReference type="ARBA" id="ARBA00022898"/>
    </source>
</evidence>
<dbReference type="SUPFAM" id="SSF53383">
    <property type="entry name" value="PLP-dependent transferases"/>
    <property type="match status" value="1"/>
</dbReference>
<dbReference type="Gene3D" id="3.40.640.10">
    <property type="entry name" value="Type I PLP-dependent aspartate aminotransferase-like (Major domain)"/>
    <property type="match status" value="1"/>
</dbReference>
<dbReference type="GO" id="GO:0030170">
    <property type="term" value="F:pyridoxal phosphate binding"/>
    <property type="evidence" value="ECO:0007669"/>
    <property type="project" value="InterPro"/>
</dbReference>
<dbReference type="GeneID" id="10511101"/>
<protein>
    <recommendedName>
        <fullName evidence="7">Aminotransferase class I/classII domain-containing protein</fullName>
    </recommendedName>
</protein>
<accession>F1A0Y0</accession>
<evidence type="ECO:0000256" key="2">
    <source>
        <dbReference type="ARBA" id="ARBA00022679"/>
    </source>
</evidence>
<dbReference type="OMA" id="YIDAHTI"/>
<dbReference type="GO" id="GO:0071269">
    <property type="term" value="P:L-homocysteine biosynthetic process"/>
    <property type="evidence" value="ECO:0000318"/>
    <property type="project" value="GO_Central"/>
</dbReference>
<dbReference type="PANTHER" id="PTHR43797">
    <property type="entry name" value="HOMOCYSTEINE/CYSTEINE SYNTHASE"/>
    <property type="match status" value="1"/>
</dbReference>
<keyword evidence="2" id="KW-0808">Transferase</keyword>
<dbReference type="EMBL" id="GL871354">
    <property type="protein sequence ID" value="EGC30140.1"/>
    <property type="molecule type" value="Genomic_DNA"/>
</dbReference>
<dbReference type="eggNOG" id="KOG0053">
    <property type="taxonomic scope" value="Eukaryota"/>
</dbReference>
<reference evidence="6" key="1">
    <citation type="journal article" date="2011" name="Genome Biol.">
        <title>Comparative genomics of the social amoebae Dictyostelium discoideum and Dictyostelium purpureum.</title>
        <authorList>
            <consortium name="US DOE Joint Genome Institute (JGI-PGF)"/>
            <person name="Sucgang R."/>
            <person name="Kuo A."/>
            <person name="Tian X."/>
            <person name="Salerno W."/>
            <person name="Parikh A."/>
            <person name="Feasley C.L."/>
            <person name="Dalin E."/>
            <person name="Tu H."/>
            <person name="Huang E."/>
            <person name="Barry K."/>
            <person name="Lindquist E."/>
            <person name="Shapiro H."/>
            <person name="Bruce D."/>
            <person name="Schmutz J."/>
            <person name="Salamov A."/>
            <person name="Fey P."/>
            <person name="Gaudet P."/>
            <person name="Anjard C."/>
            <person name="Babu M.M."/>
            <person name="Basu S."/>
            <person name="Bushmanova Y."/>
            <person name="van der Wel H."/>
            <person name="Katoh-Kurasawa M."/>
            <person name="Dinh C."/>
            <person name="Coutinho P.M."/>
            <person name="Saito T."/>
            <person name="Elias M."/>
            <person name="Schaap P."/>
            <person name="Kay R.R."/>
            <person name="Henrissat B."/>
            <person name="Eichinger L."/>
            <person name="Rivero F."/>
            <person name="Putnam N.H."/>
            <person name="West C.M."/>
            <person name="Loomis W.F."/>
            <person name="Chisholm R.L."/>
            <person name="Shaulsky G."/>
            <person name="Strassmann J.E."/>
            <person name="Queller D.C."/>
            <person name="Kuspa A."/>
            <person name="Grigoriev I.V."/>
        </authorList>
    </citation>
    <scope>NUCLEOTIDE SEQUENCE [LARGE SCALE GENOMIC DNA]</scope>
    <source>
        <strain evidence="6">QSDP1</strain>
    </source>
</reference>
<dbReference type="PANTHER" id="PTHR43797:SF2">
    <property type="entry name" value="HOMOCYSTEINE_CYSTEINE SYNTHASE"/>
    <property type="match status" value="1"/>
</dbReference>
<keyword evidence="3 4" id="KW-0663">Pyridoxal phosphate</keyword>
<dbReference type="InterPro" id="IPR015421">
    <property type="entry name" value="PyrdxlP-dep_Trfase_major"/>
</dbReference>
<dbReference type="GO" id="GO:0019346">
    <property type="term" value="P:transsulfuration"/>
    <property type="evidence" value="ECO:0007669"/>
    <property type="project" value="InterPro"/>
</dbReference>
<evidence type="ECO:0000256" key="4">
    <source>
        <dbReference type="RuleBase" id="RU362118"/>
    </source>
</evidence>
<name>F1A0Y0_DICPU</name>
<evidence type="ECO:0000313" key="5">
    <source>
        <dbReference type="EMBL" id="EGC30140.1"/>
    </source>
</evidence>
<organism evidence="5 6">
    <name type="scientific">Dictyostelium purpureum</name>
    <name type="common">Slime mold</name>
    <dbReference type="NCBI Taxonomy" id="5786"/>
    <lineage>
        <taxon>Eukaryota</taxon>
        <taxon>Amoebozoa</taxon>
        <taxon>Evosea</taxon>
        <taxon>Eumycetozoa</taxon>
        <taxon>Dictyostelia</taxon>
        <taxon>Dictyosteliales</taxon>
        <taxon>Dictyosteliaceae</taxon>
        <taxon>Dictyostelium</taxon>
    </lineage>
</organism>
<dbReference type="KEGG" id="dpp:DICPUDRAFT_83889"/>
<dbReference type="InterPro" id="IPR006235">
    <property type="entry name" value="OAc-hSer/O-AcSer_sulfhydrylase"/>
</dbReference>
<comment type="similarity">
    <text evidence="4">Belongs to the trans-sulfuration enzymes family.</text>
</comment>
<evidence type="ECO:0008006" key="7">
    <source>
        <dbReference type="Google" id="ProtNLM"/>
    </source>
</evidence>
<proteinExistence type="inferred from homology"/>
<dbReference type="STRING" id="5786.F1A0Y0"/>
<evidence type="ECO:0000256" key="1">
    <source>
        <dbReference type="ARBA" id="ARBA00001933"/>
    </source>
</evidence>
<dbReference type="OrthoDB" id="3512640at2759"/>